<dbReference type="EMBL" id="KU946962">
    <property type="protein sequence ID" value="ANU80105.1"/>
    <property type="molecule type" value="Genomic_DNA"/>
</dbReference>
<reference evidence="2" key="1">
    <citation type="submission" date="2016-03" db="EMBL/GenBank/DDBJ databases">
        <authorList>
            <person name="Ploux O."/>
        </authorList>
    </citation>
    <scope>NUCLEOTIDE SEQUENCE [LARGE SCALE GENOMIC DNA]</scope>
</reference>
<keyword evidence="2" id="KW-1185">Reference proteome</keyword>
<name>A0A2D0VK79_9CAUD</name>
<sequence length="81" mass="9808">MPTIEDRFKLEYGIHYSIQYKSAVICVKVFLDKELFHKEDIIVEEQPARFPRHVLQDILKEWPKCQDLTLNLERQYQKTTI</sequence>
<proteinExistence type="predicted"/>
<accession>A0A2D0VK79</accession>
<dbReference type="Proteomes" id="UP000231485">
    <property type="component" value="Genome"/>
</dbReference>
<organism evidence="1 2">
    <name type="scientific">Proteus phage PM 116</name>
    <dbReference type="NCBI Taxonomy" id="1837877"/>
    <lineage>
        <taxon>Viruses</taxon>
        <taxon>Duplodnaviria</taxon>
        <taxon>Heunggongvirae</taxon>
        <taxon>Uroviricota</taxon>
        <taxon>Caudoviricetes</taxon>
        <taxon>Autographivirales</taxon>
        <taxon>Autosignataviridae</taxon>
        <taxon>Molineuxvirinae</taxon>
        <taxon>Acadevirus</taxon>
        <taxon>Acadevirus PM116</taxon>
    </lineage>
</organism>
<dbReference type="KEGG" id="vg:54982636"/>
<protein>
    <submittedName>
        <fullName evidence="1">Uncharacterized protein</fullName>
    </submittedName>
</protein>
<dbReference type="RefSeq" id="YP_009792431.1">
    <property type="nucleotide sequence ID" value="NC_047858.1"/>
</dbReference>
<evidence type="ECO:0000313" key="2">
    <source>
        <dbReference type="Proteomes" id="UP000231485"/>
    </source>
</evidence>
<dbReference type="GeneID" id="54982636"/>
<evidence type="ECO:0000313" key="1">
    <source>
        <dbReference type="EMBL" id="ANU80105.1"/>
    </source>
</evidence>